<dbReference type="GO" id="GO:0005739">
    <property type="term" value="C:mitochondrion"/>
    <property type="evidence" value="ECO:0007669"/>
    <property type="project" value="TreeGrafter"/>
</dbReference>
<dbReference type="Gene3D" id="3.30.830.10">
    <property type="entry name" value="Metalloenzyme, LuxS/M16 peptidase-like"/>
    <property type="match status" value="1"/>
</dbReference>
<accession>A0AAD8YPG7</accession>
<dbReference type="Proteomes" id="UP001224775">
    <property type="component" value="Unassembled WGS sequence"/>
</dbReference>
<proteinExistence type="predicted"/>
<dbReference type="GO" id="GO:0043171">
    <property type="term" value="P:peptide catabolic process"/>
    <property type="evidence" value="ECO:0007669"/>
    <property type="project" value="TreeGrafter"/>
</dbReference>
<protein>
    <submittedName>
        <fullName evidence="2">Uncharacterized protein</fullName>
    </submittedName>
</protein>
<evidence type="ECO:0000313" key="3">
    <source>
        <dbReference type="Proteomes" id="UP001224775"/>
    </source>
</evidence>
<dbReference type="GO" id="GO:0046872">
    <property type="term" value="F:metal ion binding"/>
    <property type="evidence" value="ECO:0007669"/>
    <property type="project" value="UniProtKB-KW"/>
</dbReference>
<dbReference type="PANTHER" id="PTHR43690:SF18">
    <property type="entry name" value="INSULIN-DEGRADING ENZYME-RELATED"/>
    <property type="match status" value="1"/>
</dbReference>
<dbReference type="InterPro" id="IPR050626">
    <property type="entry name" value="Peptidase_M16"/>
</dbReference>
<organism evidence="2 3">
    <name type="scientific">Skeletonema marinoi</name>
    <dbReference type="NCBI Taxonomy" id="267567"/>
    <lineage>
        <taxon>Eukaryota</taxon>
        <taxon>Sar</taxon>
        <taxon>Stramenopiles</taxon>
        <taxon>Ochrophyta</taxon>
        <taxon>Bacillariophyta</taxon>
        <taxon>Coscinodiscophyceae</taxon>
        <taxon>Thalassiosirophycidae</taxon>
        <taxon>Thalassiosirales</taxon>
        <taxon>Skeletonemataceae</taxon>
        <taxon>Skeletonema</taxon>
        <taxon>Skeletonema marinoi-dohrnii complex</taxon>
    </lineage>
</organism>
<evidence type="ECO:0000256" key="1">
    <source>
        <dbReference type="ARBA" id="ARBA00022723"/>
    </source>
</evidence>
<dbReference type="EMBL" id="JATAAI010000001">
    <property type="protein sequence ID" value="KAK1749002.1"/>
    <property type="molecule type" value="Genomic_DNA"/>
</dbReference>
<gene>
    <name evidence="2" type="ORF">QTG54_000941</name>
</gene>
<sequence>MSLAVVAPQSLPQLRKYVSDAFGDIPNRQIKPPEDKAEVGKCTRCSDNADLSDFGTFEVTVELTPKGLNAIDDVCEAIFSYIQMMKTNPIPNYVFDENLQLDELEWRFTTKGQPTNYVQSLVTAMDKFPPSLYIAGPRRVALLETPTTLISSDQPRTSFKSNEQREILKSASTDLVNRLTVDNSFLTVFSKSFEGRQLKMRNGTVQHIM</sequence>
<dbReference type="GO" id="GO:0004222">
    <property type="term" value="F:metalloendopeptidase activity"/>
    <property type="evidence" value="ECO:0007669"/>
    <property type="project" value="TreeGrafter"/>
</dbReference>
<name>A0AAD8YPG7_9STRA</name>
<dbReference type="SUPFAM" id="SSF63411">
    <property type="entry name" value="LuxS/MPP-like metallohydrolase"/>
    <property type="match status" value="1"/>
</dbReference>
<dbReference type="GO" id="GO:0051603">
    <property type="term" value="P:proteolysis involved in protein catabolic process"/>
    <property type="evidence" value="ECO:0007669"/>
    <property type="project" value="TreeGrafter"/>
</dbReference>
<keyword evidence="1" id="KW-0479">Metal-binding</keyword>
<evidence type="ECO:0000313" key="2">
    <source>
        <dbReference type="EMBL" id="KAK1749002.1"/>
    </source>
</evidence>
<dbReference type="GO" id="GO:0005829">
    <property type="term" value="C:cytosol"/>
    <property type="evidence" value="ECO:0007669"/>
    <property type="project" value="TreeGrafter"/>
</dbReference>
<comment type="caution">
    <text evidence="2">The sequence shown here is derived from an EMBL/GenBank/DDBJ whole genome shotgun (WGS) entry which is preliminary data.</text>
</comment>
<keyword evidence="3" id="KW-1185">Reference proteome</keyword>
<dbReference type="PANTHER" id="PTHR43690">
    <property type="entry name" value="NARDILYSIN"/>
    <property type="match status" value="1"/>
</dbReference>
<reference evidence="2" key="1">
    <citation type="submission" date="2023-06" db="EMBL/GenBank/DDBJ databases">
        <title>Survivors Of The Sea: Transcriptome response of Skeletonema marinoi to long-term dormancy.</title>
        <authorList>
            <person name="Pinder M.I.M."/>
            <person name="Kourtchenko O."/>
            <person name="Robertson E.K."/>
            <person name="Larsson T."/>
            <person name="Maumus F."/>
            <person name="Osuna-Cruz C.M."/>
            <person name="Vancaester E."/>
            <person name="Stenow R."/>
            <person name="Vandepoele K."/>
            <person name="Ploug H."/>
            <person name="Bruchert V."/>
            <person name="Godhe A."/>
            <person name="Topel M."/>
        </authorList>
    </citation>
    <scope>NUCLEOTIDE SEQUENCE</scope>
    <source>
        <strain evidence="2">R05AC</strain>
    </source>
</reference>
<dbReference type="InterPro" id="IPR011249">
    <property type="entry name" value="Metalloenz_LuxS/M16"/>
</dbReference>
<dbReference type="AlphaFoldDB" id="A0AAD8YPG7"/>